<reference evidence="2 3" key="1">
    <citation type="submission" date="2022-09" db="EMBL/GenBank/DDBJ databases">
        <authorList>
            <person name="Palmer J.M."/>
        </authorList>
    </citation>
    <scope>NUCLEOTIDE SEQUENCE [LARGE SCALE GENOMIC DNA]</scope>
    <source>
        <strain evidence="2 3">DSM 7382</strain>
    </source>
</reference>
<organism evidence="2 3">
    <name type="scientific">Cerrena zonata</name>
    <dbReference type="NCBI Taxonomy" id="2478898"/>
    <lineage>
        <taxon>Eukaryota</taxon>
        <taxon>Fungi</taxon>
        <taxon>Dikarya</taxon>
        <taxon>Basidiomycota</taxon>
        <taxon>Agaricomycotina</taxon>
        <taxon>Agaricomycetes</taxon>
        <taxon>Polyporales</taxon>
        <taxon>Cerrenaceae</taxon>
        <taxon>Cerrena</taxon>
    </lineage>
</organism>
<sequence length="79" mass="9181">MFKSKLQKTKTVSDTNDKDDEPQEDFSRLKHSGMTDFNDEVISNSEDEEDILGTDMVEEILKYKDPSEDGKSVPRQYFQ</sequence>
<dbReference type="Proteomes" id="UP001385951">
    <property type="component" value="Unassembled WGS sequence"/>
</dbReference>
<accession>A0AAW0FH67</accession>
<dbReference type="AlphaFoldDB" id="A0AAW0FH67"/>
<protein>
    <submittedName>
        <fullName evidence="2">Uncharacterized protein</fullName>
    </submittedName>
</protein>
<evidence type="ECO:0000313" key="2">
    <source>
        <dbReference type="EMBL" id="KAK7678410.1"/>
    </source>
</evidence>
<name>A0AAW0FH67_9APHY</name>
<evidence type="ECO:0000256" key="1">
    <source>
        <dbReference type="SAM" id="MobiDB-lite"/>
    </source>
</evidence>
<dbReference type="EMBL" id="JASBNA010000072">
    <property type="protein sequence ID" value="KAK7678410.1"/>
    <property type="molecule type" value="Genomic_DNA"/>
</dbReference>
<evidence type="ECO:0000313" key="3">
    <source>
        <dbReference type="Proteomes" id="UP001385951"/>
    </source>
</evidence>
<gene>
    <name evidence="2" type="ORF">QCA50_018628</name>
</gene>
<proteinExistence type="predicted"/>
<comment type="caution">
    <text evidence="2">The sequence shown here is derived from an EMBL/GenBank/DDBJ whole genome shotgun (WGS) entry which is preliminary data.</text>
</comment>
<feature type="region of interest" description="Disordered" evidence="1">
    <location>
        <begin position="1"/>
        <end position="50"/>
    </location>
</feature>
<keyword evidence="3" id="KW-1185">Reference proteome</keyword>